<evidence type="ECO:0000313" key="1">
    <source>
        <dbReference type="EMBL" id="QHN38146.1"/>
    </source>
</evidence>
<dbReference type="EMBL" id="CP045810">
    <property type="protein sequence ID" value="QHN38146.1"/>
    <property type="molecule type" value="Genomic_DNA"/>
</dbReference>
<organism evidence="1">
    <name type="scientific">Gordonia amarae</name>
    <dbReference type="NCBI Taxonomy" id="36821"/>
    <lineage>
        <taxon>Bacteria</taxon>
        <taxon>Bacillati</taxon>
        <taxon>Actinomycetota</taxon>
        <taxon>Actinomycetes</taxon>
        <taxon>Mycobacteriales</taxon>
        <taxon>Gordoniaceae</taxon>
        <taxon>Gordonia</taxon>
    </lineage>
</organism>
<dbReference type="InterPro" id="IPR019639">
    <property type="entry name" value="DUF2505"/>
</dbReference>
<dbReference type="Pfam" id="PF10698">
    <property type="entry name" value="DUF2505"/>
    <property type="match status" value="1"/>
</dbReference>
<sequence length="165" mass="17912">MGTRFEHSVDYPFSTGRLWELVTAENYWTDLLNAINGDLGVLEEFTRNGDSVTVAMTQVVPEDKLPSIVTTVRRGDLKIPRRIVLSYAGGTITGDTTASVSGVSAGIRATQTSSGATASTLYRGEIKVSLPFVGGKIEKVVKDQIVDLFNGERDETVEWERRGGA</sequence>
<accession>A0A857KIJ0</accession>
<reference evidence="1" key="1">
    <citation type="journal article" date="2021" name="Nat. Microbiol.">
        <title>Cocultivation of an ultrasmall environmental parasitic bacterium with lytic ability against bacteria associated with wastewater foams.</title>
        <authorList>
            <person name="Batinovic S."/>
            <person name="Rose J.J.A."/>
            <person name="Ratcliffe J."/>
            <person name="Seviour R.J."/>
            <person name="Petrovski S."/>
        </authorList>
    </citation>
    <scope>NUCLEOTIDE SEQUENCE</scope>
    <source>
        <strain evidence="1">CON44</strain>
    </source>
</reference>
<dbReference type="AlphaFoldDB" id="A0A857KIJ0"/>
<proteinExistence type="predicted"/>
<protein>
    <submittedName>
        <fullName evidence="1">DUF2505 family protein</fullName>
    </submittedName>
</protein>
<dbReference type="RefSeq" id="WP_005185332.1">
    <property type="nucleotide sequence ID" value="NZ_CP045804.1"/>
</dbReference>
<gene>
    <name evidence="1" type="ORF">GII30_02175</name>
</gene>
<name>A0A857KIJ0_9ACTN</name>